<dbReference type="Pfam" id="PF17837">
    <property type="entry name" value="4PPT_N"/>
    <property type="match status" value="1"/>
</dbReference>
<feature type="domain" description="4'-phosphopantetheinyl transferase" evidence="2">
    <location>
        <begin position="101"/>
        <end position="161"/>
    </location>
</feature>
<dbReference type="EMBL" id="RFFJ01000055">
    <property type="protein sequence ID" value="RMI40630.1"/>
    <property type="molecule type" value="Genomic_DNA"/>
</dbReference>
<dbReference type="RefSeq" id="WP_122183914.1">
    <property type="nucleotide sequence ID" value="NZ_RFFJ01000055.1"/>
</dbReference>
<dbReference type="InterPro" id="IPR008278">
    <property type="entry name" value="4-PPantetheinyl_Trfase_dom"/>
</dbReference>
<dbReference type="Pfam" id="PF01648">
    <property type="entry name" value="ACPS"/>
    <property type="match status" value="1"/>
</dbReference>
<comment type="caution">
    <text evidence="4">The sequence shown here is derived from an EMBL/GenBank/DDBJ whole genome shotgun (WGS) entry which is preliminary data.</text>
</comment>
<dbReference type="InterPro" id="IPR037143">
    <property type="entry name" value="4-PPantetheinyl_Trfase_dom_sf"/>
</dbReference>
<protein>
    <submittedName>
        <fullName evidence="4">4'-phosphopantetheinyl transferase superfamily protein</fullName>
    </submittedName>
</protein>
<dbReference type="GO" id="GO:0000287">
    <property type="term" value="F:magnesium ion binding"/>
    <property type="evidence" value="ECO:0007669"/>
    <property type="project" value="InterPro"/>
</dbReference>
<organism evidence="4 5">
    <name type="scientific">Streptomyces triticirhizae</name>
    <dbReference type="NCBI Taxonomy" id="2483353"/>
    <lineage>
        <taxon>Bacteria</taxon>
        <taxon>Bacillati</taxon>
        <taxon>Actinomycetota</taxon>
        <taxon>Actinomycetes</taxon>
        <taxon>Kitasatosporales</taxon>
        <taxon>Streptomycetaceae</taxon>
        <taxon>Streptomyces</taxon>
    </lineage>
</organism>
<keyword evidence="5" id="KW-1185">Reference proteome</keyword>
<dbReference type="AlphaFoldDB" id="A0A3M2LUQ3"/>
<keyword evidence="1 4" id="KW-0808">Transferase</keyword>
<accession>A0A3M2LUQ3</accession>
<evidence type="ECO:0000259" key="2">
    <source>
        <dbReference type="Pfam" id="PF01648"/>
    </source>
</evidence>
<gene>
    <name evidence="4" type="ORF">EBN88_12455</name>
</gene>
<dbReference type="GO" id="GO:0008897">
    <property type="term" value="F:holo-[acyl-carrier-protein] synthase activity"/>
    <property type="evidence" value="ECO:0007669"/>
    <property type="project" value="InterPro"/>
</dbReference>
<evidence type="ECO:0000313" key="5">
    <source>
        <dbReference type="Proteomes" id="UP000278673"/>
    </source>
</evidence>
<name>A0A3M2LUQ3_9ACTN</name>
<evidence type="ECO:0000259" key="3">
    <source>
        <dbReference type="Pfam" id="PF17837"/>
    </source>
</evidence>
<proteinExistence type="predicted"/>
<dbReference type="SUPFAM" id="SSF56214">
    <property type="entry name" value="4'-phosphopantetheinyl transferase"/>
    <property type="match status" value="2"/>
</dbReference>
<evidence type="ECO:0000313" key="4">
    <source>
        <dbReference type="EMBL" id="RMI40630.1"/>
    </source>
</evidence>
<dbReference type="Gene3D" id="3.90.470.20">
    <property type="entry name" value="4'-phosphopantetheinyl transferase domain"/>
    <property type="match status" value="1"/>
</dbReference>
<sequence length="201" mass="21502">MTTHEVVPGVWVASRVDPAPADPHPQDAALAAGMPRWRAEEFLAGRAVLRGLLADVLPEAARAPVVPGANGKPALRGWPEVGVSIAHDRGAFAAGVAPGHAVGVDVQLPPEPLEDAVLRRCVRRGLAEVRELAEPERAVEFAWIWTAQEACVKAEGSGLSGSPWTIDVPYGHGAGTWRGFRWRLLREESGIPLSCAWKELP</sequence>
<dbReference type="Proteomes" id="UP000278673">
    <property type="component" value="Unassembled WGS sequence"/>
</dbReference>
<dbReference type="InterPro" id="IPR041354">
    <property type="entry name" value="4PPT_N"/>
</dbReference>
<evidence type="ECO:0000256" key="1">
    <source>
        <dbReference type="ARBA" id="ARBA00022679"/>
    </source>
</evidence>
<feature type="domain" description="4'-phosphopantetheinyl transferase N-terminal" evidence="3">
    <location>
        <begin position="28"/>
        <end position="97"/>
    </location>
</feature>
<reference evidence="4 5" key="1">
    <citation type="submission" date="2018-10" db="EMBL/GenBank/DDBJ databases">
        <title>Isolation, diversity and antifungal activity of actinobacteria from wheat.</title>
        <authorList>
            <person name="Han C."/>
        </authorList>
    </citation>
    <scope>NUCLEOTIDE SEQUENCE [LARGE SCALE GENOMIC DNA]</scope>
    <source>
        <strain evidence="4 5">NEAU-YY642</strain>
    </source>
</reference>